<name>A0ABS6EKQ3_9CLOT</name>
<keyword evidence="1" id="KW-1133">Transmembrane helix</keyword>
<gene>
    <name evidence="2" type="ORF">KQI86_15850</name>
</gene>
<evidence type="ECO:0000313" key="3">
    <source>
        <dbReference type="Proteomes" id="UP000726170"/>
    </source>
</evidence>
<evidence type="ECO:0000313" key="2">
    <source>
        <dbReference type="EMBL" id="MBU5485794.1"/>
    </source>
</evidence>
<reference evidence="2 3" key="1">
    <citation type="submission" date="2021-06" db="EMBL/GenBank/DDBJ databases">
        <authorList>
            <person name="Sun Q."/>
            <person name="Li D."/>
        </authorList>
    </citation>
    <scope>NUCLEOTIDE SEQUENCE [LARGE SCALE GENOMIC DNA]</scope>
    <source>
        <strain evidence="2 3">MSJ-11</strain>
    </source>
</reference>
<dbReference type="EMBL" id="JAHLQF010000004">
    <property type="protein sequence ID" value="MBU5485794.1"/>
    <property type="molecule type" value="Genomic_DNA"/>
</dbReference>
<dbReference type="RefSeq" id="WP_216440395.1">
    <property type="nucleotide sequence ID" value="NZ_JAHLQF010000004.1"/>
</dbReference>
<keyword evidence="3" id="KW-1185">Reference proteome</keyword>
<comment type="caution">
    <text evidence="2">The sequence shown here is derived from an EMBL/GenBank/DDBJ whole genome shotgun (WGS) entry which is preliminary data.</text>
</comment>
<keyword evidence="1" id="KW-0472">Membrane</keyword>
<evidence type="ECO:0000256" key="1">
    <source>
        <dbReference type="SAM" id="Phobius"/>
    </source>
</evidence>
<keyword evidence="1" id="KW-0812">Transmembrane</keyword>
<dbReference type="Proteomes" id="UP000726170">
    <property type="component" value="Unassembled WGS sequence"/>
</dbReference>
<proteinExistence type="predicted"/>
<feature type="transmembrane region" description="Helical" evidence="1">
    <location>
        <begin position="6"/>
        <end position="29"/>
    </location>
</feature>
<sequence>MFFFLWCFFIIIWIAIIWIIIIALISLLCQPRLCIFDRNIKDIDKIQLGEKDNKKRITLVVKGDSGSGRTIINANKINLNVKRT</sequence>
<organism evidence="2 3">
    <name type="scientific">Clostridium mobile</name>
    <dbReference type="NCBI Taxonomy" id="2841512"/>
    <lineage>
        <taxon>Bacteria</taxon>
        <taxon>Bacillati</taxon>
        <taxon>Bacillota</taxon>
        <taxon>Clostridia</taxon>
        <taxon>Eubacteriales</taxon>
        <taxon>Clostridiaceae</taxon>
        <taxon>Clostridium</taxon>
    </lineage>
</organism>
<protein>
    <submittedName>
        <fullName evidence="2">Uncharacterized protein</fullName>
    </submittedName>
</protein>
<accession>A0ABS6EKQ3</accession>